<organism evidence="1 2">
    <name type="scientific">Catharanthus roseus</name>
    <name type="common">Madagascar periwinkle</name>
    <name type="synonym">Vinca rosea</name>
    <dbReference type="NCBI Taxonomy" id="4058"/>
    <lineage>
        <taxon>Eukaryota</taxon>
        <taxon>Viridiplantae</taxon>
        <taxon>Streptophyta</taxon>
        <taxon>Embryophyta</taxon>
        <taxon>Tracheophyta</taxon>
        <taxon>Spermatophyta</taxon>
        <taxon>Magnoliopsida</taxon>
        <taxon>eudicotyledons</taxon>
        <taxon>Gunneridae</taxon>
        <taxon>Pentapetalae</taxon>
        <taxon>asterids</taxon>
        <taxon>lamiids</taxon>
        <taxon>Gentianales</taxon>
        <taxon>Apocynaceae</taxon>
        <taxon>Rauvolfioideae</taxon>
        <taxon>Vinceae</taxon>
        <taxon>Catharanthinae</taxon>
        <taxon>Catharanthus</taxon>
    </lineage>
</organism>
<sequence>MATMQQSNLKCLIFLLIFLTTFSCSFANEEKPIFQVFNRFFNSTIEWRIQQKAQSKEHRLNFSTPVLLAGFFCFVASSISSAGGIGGGGLFIPILTIIAGLDLKTASSFSAFMVTGGSIPNVVSYMFIKNKKNGVKSLIDYDIALLSEPCMLLGVSIGVICNIMFPEWLITIMFAVFLAWSTFKTFKSGIFYWKLESRNGNQKLENGMDHEASDEGVREPLLIKDTKCKLDIPWMKLGALTIIWFSFFLLYLLRGNRYGQGIIHIETCGVGYWIISTAQIPLAVIFTSWTLYRREIKLIFPVMAFLAGALGGIFGIGGGMLISPLLLQVGITPEVTAATCSFMVFFSSTMSAFQYVLLGMDHILSAIYFSIICFVGSLIGLVMLQRAVEKYGRASLIVFSVGLVLALSTVLMTGFGAVDVLRDYTNGRYMGFKLPC</sequence>
<dbReference type="EMBL" id="CM044706">
    <property type="protein sequence ID" value="KAI5656866.1"/>
    <property type="molecule type" value="Genomic_DNA"/>
</dbReference>
<evidence type="ECO:0000313" key="2">
    <source>
        <dbReference type="Proteomes" id="UP001060085"/>
    </source>
</evidence>
<accession>A0ACC0ABJ6</accession>
<proteinExistence type="predicted"/>
<reference evidence="2" key="1">
    <citation type="journal article" date="2023" name="Nat. Plants">
        <title>Single-cell RNA sequencing provides a high-resolution roadmap for understanding the multicellular compartmentation of specialized metabolism.</title>
        <authorList>
            <person name="Sun S."/>
            <person name="Shen X."/>
            <person name="Li Y."/>
            <person name="Li Y."/>
            <person name="Wang S."/>
            <person name="Li R."/>
            <person name="Zhang H."/>
            <person name="Shen G."/>
            <person name="Guo B."/>
            <person name="Wei J."/>
            <person name="Xu J."/>
            <person name="St-Pierre B."/>
            <person name="Chen S."/>
            <person name="Sun C."/>
        </authorList>
    </citation>
    <scope>NUCLEOTIDE SEQUENCE [LARGE SCALE GENOMIC DNA]</scope>
</reference>
<name>A0ACC0ABJ6_CATRO</name>
<gene>
    <name evidence="1" type="ORF">M9H77_25659</name>
</gene>
<protein>
    <submittedName>
        <fullName evidence="1">Uncharacterized protein</fullName>
    </submittedName>
</protein>
<keyword evidence="2" id="KW-1185">Reference proteome</keyword>
<dbReference type="Proteomes" id="UP001060085">
    <property type="component" value="Linkage Group LG06"/>
</dbReference>
<comment type="caution">
    <text evidence="1">The sequence shown here is derived from an EMBL/GenBank/DDBJ whole genome shotgun (WGS) entry which is preliminary data.</text>
</comment>
<evidence type="ECO:0000313" key="1">
    <source>
        <dbReference type="EMBL" id="KAI5656866.1"/>
    </source>
</evidence>